<protein>
    <submittedName>
        <fullName evidence="2">Uncharacterized protein</fullName>
    </submittedName>
</protein>
<dbReference type="OrthoDB" id="5278621at2759"/>
<sequence>MANRKSDAERAMNEGMKGGAVNYDAGEAVPEALGGAKDYSRNIASKIGRSIPTTSARETGGSTERGTEMLDDTISSARHETSSTLQNILGNPTTRSSGETGPTEDHILPRDHHGGRNPLKAFTSKGVVGSQFNPEGPIGSIPQAVGGPFDKEGIVGKQFTSEGVIGGTVDKLLGEKNPKDPLGRQK</sequence>
<evidence type="ECO:0000313" key="2">
    <source>
        <dbReference type="EMBL" id="RPB25573.1"/>
    </source>
</evidence>
<name>A0A3N4LRM9_9PEZI</name>
<evidence type="ECO:0000313" key="3">
    <source>
        <dbReference type="Proteomes" id="UP000267821"/>
    </source>
</evidence>
<proteinExistence type="predicted"/>
<gene>
    <name evidence="2" type="ORF">L211DRAFT_822346</name>
</gene>
<dbReference type="EMBL" id="ML121537">
    <property type="protein sequence ID" value="RPB25573.1"/>
    <property type="molecule type" value="Genomic_DNA"/>
</dbReference>
<feature type="compositionally biased region" description="Polar residues" evidence="1">
    <location>
        <begin position="83"/>
        <end position="100"/>
    </location>
</feature>
<keyword evidence="3" id="KW-1185">Reference proteome</keyword>
<organism evidence="2 3">
    <name type="scientific">Terfezia boudieri ATCC MYA-4762</name>
    <dbReference type="NCBI Taxonomy" id="1051890"/>
    <lineage>
        <taxon>Eukaryota</taxon>
        <taxon>Fungi</taxon>
        <taxon>Dikarya</taxon>
        <taxon>Ascomycota</taxon>
        <taxon>Pezizomycotina</taxon>
        <taxon>Pezizomycetes</taxon>
        <taxon>Pezizales</taxon>
        <taxon>Pezizaceae</taxon>
        <taxon>Terfezia</taxon>
    </lineage>
</organism>
<reference evidence="2 3" key="1">
    <citation type="journal article" date="2018" name="Nat. Ecol. Evol.">
        <title>Pezizomycetes genomes reveal the molecular basis of ectomycorrhizal truffle lifestyle.</title>
        <authorList>
            <person name="Murat C."/>
            <person name="Payen T."/>
            <person name="Noel B."/>
            <person name="Kuo A."/>
            <person name="Morin E."/>
            <person name="Chen J."/>
            <person name="Kohler A."/>
            <person name="Krizsan K."/>
            <person name="Balestrini R."/>
            <person name="Da Silva C."/>
            <person name="Montanini B."/>
            <person name="Hainaut M."/>
            <person name="Levati E."/>
            <person name="Barry K.W."/>
            <person name="Belfiori B."/>
            <person name="Cichocki N."/>
            <person name="Clum A."/>
            <person name="Dockter R.B."/>
            <person name="Fauchery L."/>
            <person name="Guy J."/>
            <person name="Iotti M."/>
            <person name="Le Tacon F."/>
            <person name="Lindquist E.A."/>
            <person name="Lipzen A."/>
            <person name="Malagnac F."/>
            <person name="Mello A."/>
            <person name="Molinier V."/>
            <person name="Miyauchi S."/>
            <person name="Poulain J."/>
            <person name="Riccioni C."/>
            <person name="Rubini A."/>
            <person name="Sitrit Y."/>
            <person name="Splivallo R."/>
            <person name="Traeger S."/>
            <person name="Wang M."/>
            <person name="Zifcakova L."/>
            <person name="Wipf D."/>
            <person name="Zambonelli A."/>
            <person name="Paolocci F."/>
            <person name="Nowrousian M."/>
            <person name="Ottonello S."/>
            <person name="Baldrian P."/>
            <person name="Spatafora J.W."/>
            <person name="Henrissat B."/>
            <person name="Nagy L.G."/>
            <person name="Aury J.M."/>
            <person name="Wincker P."/>
            <person name="Grigoriev I.V."/>
            <person name="Bonfante P."/>
            <person name="Martin F.M."/>
        </authorList>
    </citation>
    <scope>NUCLEOTIDE SEQUENCE [LARGE SCALE GENOMIC DNA]</scope>
    <source>
        <strain evidence="2 3">ATCC MYA-4762</strain>
    </source>
</reference>
<dbReference type="Proteomes" id="UP000267821">
    <property type="component" value="Unassembled WGS sequence"/>
</dbReference>
<evidence type="ECO:0000256" key="1">
    <source>
        <dbReference type="SAM" id="MobiDB-lite"/>
    </source>
</evidence>
<feature type="compositionally biased region" description="Basic and acidic residues" evidence="1">
    <location>
        <begin position="1"/>
        <end position="12"/>
    </location>
</feature>
<feature type="region of interest" description="Disordered" evidence="1">
    <location>
        <begin position="1"/>
        <end position="22"/>
    </location>
</feature>
<feature type="compositionally biased region" description="Basic and acidic residues" evidence="1">
    <location>
        <begin position="103"/>
        <end position="114"/>
    </location>
</feature>
<feature type="region of interest" description="Disordered" evidence="1">
    <location>
        <begin position="83"/>
        <end position="122"/>
    </location>
</feature>
<dbReference type="InParanoid" id="A0A3N4LRM9"/>
<accession>A0A3N4LRM9</accession>
<dbReference type="AlphaFoldDB" id="A0A3N4LRM9"/>